<dbReference type="InterPro" id="IPR004410">
    <property type="entry name" value="Malonyl_CoA-ACP_transAc_FabD"/>
</dbReference>
<dbReference type="NCBIfam" id="TIGR00128">
    <property type="entry name" value="fabD"/>
    <property type="match status" value="1"/>
</dbReference>
<gene>
    <name evidence="6" type="ORF">QOZ92_001639</name>
</gene>
<dbReference type="Gene3D" id="3.30.70.250">
    <property type="entry name" value="Malonyl-CoA ACP transacylase, ACP-binding"/>
    <property type="match status" value="1"/>
</dbReference>
<dbReference type="GO" id="GO:0004314">
    <property type="term" value="F:[acyl-carrier-protein] S-malonyltransferase activity"/>
    <property type="evidence" value="ECO:0007669"/>
    <property type="project" value="UniProtKB-EC"/>
</dbReference>
<dbReference type="Gene3D" id="3.40.366.10">
    <property type="entry name" value="Malonyl-Coenzyme A Acyl Carrier Protein, domain 2"/>
    <property type="match status" value="1"/>
</dbReference>
<evidence type="ECO:0000313" key="6">
    <source>
        <dbReference type="EMBL" id="MDQ0556525.1"/>
    </source>
</evidence>
<evidence type="ECO:0000259" key="5">
    <source>
        <dbReference type="SMART" id="SM00827"/>
    </source>
</evidence>
<dbReference type="SUPFAM" id="SSF52151">
    <property type="entry name" value="FabD/lysophospholipase-like"/>
    <property type="match status" value="1"/>
</dbReference>
<name>A0ABU0N035_9FIRM</name>
<dbReference type="SUPFAM" id="SSF55048">
    <property type="entry name" value="Probable ACP-binding domain of malonyl-CoA ACP transacylase"/>
    <property type="match status" value="1"/>
</dbReference>
<dbReference type="EC" id="2.3.1.39" evidence="1"/>
<keyword evidence="3 6" id="KW-0012">Acyltransferase</keyword>
<organism evidence="6 7">
    <name type="scientific">Paraclostridium ghonii</name>
    <dbReference type="NCBI Taxonomy" id="29358"/>
    <lineage>
        <taxon>Bacteria</taxon>
        <taxon>Bacillati</taxon>
        <taxon>Bacillota</taxon>
        <taxon>Clostridia</taxon>
        <taxon>Peptostreptococcales</taxon>
        <taxon>Peptostreptococcaceae</taxon>
        <taxon>Paraclostridium</taxon>
    </lineage>
</organism>
<keyword evidence="2 6" id="KW-0808">Transferase</keyword>
<evidence type="ECO:0000256" key="2">
    <source>
        <dbReference type="ARBA" id="ARBA00022679"/>
    </source>
</evidence>
<dbReference type="InterPro" id="IPR001227">
    <property type="entry name" value="Ac_transferase_dom_sf"/>
</dbReference>
<evidence type="ECO:0000256" key="3">
    <source>
        <dbReference type="ARBA" id="ARBA00023315"/>
    </source>
</evidence>
<comment type="caution">
    <text evidence="6">The sequence shown here is derived from an EMBL/GenBank/DDBJ whole genome shotgun (WGS) entry which is preliminary data.</text>
</comment>
<dbReference type="RefSeq" id="WP_307505880.1">
    <property type="nucleotide sequence ID" value="NZ_BAAACE010000027.1"/>
</dbReference>
<dbReference type="PANTHER" id="PTHR42681">
    <property type="entry name" value="MALONYL-COA-ACYL CARRIER PROTEIN TRANSACYLASE, MITOCHONDRIAL"/>
    <property type="match status" value="1"/>
</dbReference>
<dbReference type="PANTHER" id="PTHR42681:SF1">
    <property type="entry name" value="MALONYL-COA-ACYL CARRIER PROTEIN TRANSACYLASE, MITOCHONDRIAL"/>
    <property type="match status" value="1"/>
</dbReference>
<keyword evidence="7" id="KW-1185">Reference proteome</keyword>
<dbReference type="InterPro" id="IPR016035">
    <property type="entry name" value="Acyl_Trfase/lysoPLipase"/>
</dbReference>
<dbReference type="InterPro" id="IPR014043">
    <property type="entry name" value="Acyl_transferase_dom"/>
</dbReference>
<dbReference type="Proteomes" id="UP001232584">
    <property type="component" value="Unassembled WGS sequence"/>
</dbReference>
<dbReference type="Pfam" id="PF00698">
    <property type="entry name" value="Acyl_transf_1"/>
    <property type="match status" value="1"/>
</dbReference>
<reference evidence="6 7" key="1">
    <citation type="submission" date="2023-07" db="EMBL/GenBank/DDBJ databases">
        <title>Genomic Encyclopedia of Type Strains, Phase IV (KMG-IV): sequencing the most valuable type-strain genomes for metagenomic binning, comparative biology and taxonomic classification.</title>
        <authorList>
            <person name="Goeker M."/>
        </authorList>
    </citation>
    <scope>NUCLEOTIDE SEQUENCE [LARGE SCALE GENOMIC DNA]</scope>
    <source>
        <strain evidence="6 7">DSM 15049</strain>
    </source>
</reference>
<proteinExistence type="predicted"/>
<evidence type="ECO:0000313" key="7">
    <source>
        <dbReference type="Proteomes" id="UP001232584"/>
    </source>
</evidence>
<dbReference type="SMART" id="SM00827">
    <property type="entry name" value="PKS_AT"/>
    <property type="match status" value="1"/>
</dbReference>
<accession>A0ABU0N035</accession>
<sequence length="419" mass="47093">MKDIALLFPGQGAQYVGMGKEFYNKYDFVKDIFNESSDILGKDIAKLIFDSDEKELTDTKNAQPAIFTVSYAAYKVFTNEVGVEPKILAGHSLGEISALICAGALDFSDGVKIVQKRGELMSEAMKNLNGGMAAVSGISVEAINEVCARVSTLEESVVISNFNSRRQIVISGEKDKVELASDKLEKLGAKVSRVKVSAAFHSPYMKNVGEEFKTELLKYSFQPLKYNIISNVTAEIYGNDTNITDVLSKQIYSPVRWSESIEKIQKMCNYAIELAPKNILKNLITKDMVNLEMNCFEKEKDIESTIGHIYPNFKQCTKNNFIDRALAIAVCTKNNSFDNSEYESGVVKPYNELQKMKEELESNGNDITISEIKKAIDLLKQIFDTKKSSVSLQKERFNQLITETKLRNILKEHVEFKFN</sequence>
<evidence type="ECO:0000256" key="4">
    <source>
        <dbReference type="ARBA" id="ARBA00048462"/>
    </source>
</evidence>
<dbReference type="InterPro" id="IPR050858">
    <property type="entry name" value="Mal-CoA-ACP_Trans/PKS_FabD"/>
</dbReference>
<dbReference type="EMBL" id="JAUSWG010000006">
    <property type="protein sequence ID" value="MDQ0556525.1"/>
    <property type="molecule type" value="Genomic_DNA"/>
</dbReference>
<feature type="domain" description="Malonyl-CoA:ACP transacylase (MAT)" evidence="5">
    <location>
        <begin position="7"/>
        <end position="335"/>
    </location>
</feature>
<dbReference type="InterPro" id="IPR016036">
    <property type="entry name" value="Malonyl_transacylase_ACP-bd"/>
</dbReference>
<comment type="catalytic activity">
    <reaction evidence="4">
        <text>holo-[ACP] + malonyl-CoA = malonyl-[ACP] + CoA</text>
        <dbReference type="Rhea" id="RHEA:41792"/>
        <dbReference type="Rhea" id="RHEA-COMP:9623"/>
        <dbReference type="Rhea" id="RHEA-COMP:9685"/>
        <dbReference type="ChEBI" id="CHEBI:57287"/>
        <dbReference type="ChEBI" id="CHEBI:57384"/>
        <dbReference type="ChEBI" id="CHEBI:64479"/>
        <dbReference type="ChEBI" id="CHEBI:78449"/>
        <dbReference type="EC" id="2.3.1.39"/>
    </reaction>
</comment>
<evidence type="ECO:0000256" key="1">
    <source>
        <dbReference type="ARBA" id="ARBA00013258"/>
    </source>
</evidence>
<protein>
    <recommendedName>
        <fullName evidence="1">[acyl-carrier-protein] S-malonyltransferase</fullName>
        <ecNumber evidence="1">2.3.1.39</ecNumber>
    </recommendedName>
</protein>